<keyword evidence="6" id="KW-0051">Antiviral defense</keyword>
<keyword evidence="5 8" id="KW-1133">Transmembrane helix</keyword>
<proteinExistence type="predicted"/>
<evidence type="ECO:0000256" key="1">
    <source>
        <dbReference type="ARBA" id="ARBA00004236"/>
    </source>
</evidence>
<keyword evidence="11" id="KW-1185">Reference proteome</keyword>
<reference evidence="10 11" key="1">
    <citation type="submission" date="2018-11" db="EMBL/GenBank/DDBJ databases">
        <title>Sequencing the genomes of 1000 actinobacteria strains.</title>
        <authorList>
            <person name="Klenk H.-P."/>
        </authorList>
    </citation>
    <scope>NUCLEOTIDE SEQUENCE [LARGE SCALE GENOMIC DNA]</scope>
    <source>
        <strain evidence="10 11">DSM 44254</strain>
    </source>
</reference>
<evidence type="ECO:0000256" key="2">
    <source>
        <dbReference type="ARBA" id="ARBA00022475"/>
    </source>
</evidence>
<evidence type="ECO:0000313" key="10">
    <source>
        <dbReference type="EMBL" id="ROO85459.1"/>
    </source>
</evidence>
<accession>A0A3N1CVY2</accession>
<dbReference type="EMBL" id="RJKE01000001">
    <property type="protein sequence ID" value="ROO85459.1"/>
    <property type="molecule type" value="Genomic_DNA"/>
</dbReference>
<feature type="domain" description="Pycsar effector protein" evidence="9">
    <location>
        <begin position="42"/>
        <end position="183"/>
    </location>
</feature>
<feature type="transmembrane region" description="Helical" evidence="8">
    <location>
        <begin position="165"/>
        <end position="186"/>
    </location>
</feature>
<evidence type="ECO:0000256" key="4">
    <source>
        <dbReference type="ARBA" id="ARBA00022741"/>
    </source>
</evidence>
<evidence type="ECO:0000256" key="7">
    <source>
        <dbReference type="ARBA" id="ARBA00023136"/>
    </source>
</evidence>
<evidence type="ECO:0000256" key="5">
    <source>
        <dbReference type="ARBA" id="ARBA00022989"/>
    </source>
</evidence>
<evidence type="ECO:0000256" key="8">
    <source>
        <dbReference type="SAM" id="Phobius"/>
    </source>
</evidence>
<protein>
    <recommendedName>
        <fullName evidence="9">Pycsar effector protein domain-containing protein</fullName>
    </recommendedName>
</protein>
<dbReference type="Proteomes" id="UP000272400">
    <property type="component" value="Unassembled WGS sequence"/>
</dbReference>
<evidence type="ECO:0000256" key="3">
    <source>
        <dbReference type="ARBA" id="ARBA00022692"/>
    </source>
</evidence>
<evidence type="ECO:0000256" key="6">
    <source>
        <dbReference type="ARBA" id="ARBA00023118"/>
    </source>
</evidence>
<organism evidence="10 11">
    <name type="scientific">Actinocorallia herbida</name>
    <dbReference type="NCBI Taxonomy" id="58109"/>
    <lineage>
        <taxon>Bacteria</taxon>
        <taxon>Bacillati</taxon>
        <taxon>Actinomycetota</taxon>
        <taxon>Actinomycetes</taxon>
        <taxon>Streptosporangiales</taxon>
        <taxon>Thermomonosporaceae</taxon>
        <taxon>Actinocorallia</taxon>
    </lineage>
</organism>
<name>A0A3N1CVY2_9ACTN</name>
<feature type="transmembrane region" description="Helical" evidence="8">
    <location>
        <begin position="38"/>
        <end position="63"/>
    </location>
</feature>
<sequence length="187" mass="19899">MASPSSGPIPRQDALSVDEGLARVHWHLLRGDQMRAGVAARGGTVLSTDALVVAGVAVVLSLSGGKPDIVLVLLALTVLGCVAISASNAVLALVTVRSWERHFGEPDTPTAPLYCFAEYGRAGESFEDFRRMATEAPSADVLDQAVAELWRCGRLHGYRYRRLRVAMLWLLAALVFLLVAAACAGLS</sequence>
<evidence type="ECO:0000313" key="11">
    <source>
        <dbReference type="Proteomes" id="UP000272400"/>
    </source>
</evidence>
<comment type="subcellular location">
    <subcellularLocation>
        <location evidence="1">Cell membrane</location>
    </subcellularLocation>
</comment>
<keyword evidence="7 8" id="KW-0472">Membrane</keyword>
<comment type="caution">
    <text evidence="10">The sequence shown here is derived from an EMBL/GenBank/DDBJ whole genome shotgun (WGS) entry which is preliminary data.</text>
</comment>
<dbReference type="InterPro" id="IPR043760">
    <property type="entry name" value="PycTM_dom"/>
</dbReference>
<dbReference type="Pfam" id="PF18967">
    <property type="entry name" value="PycTM"/>
    <property type="match status" value="1"/>
</dbReference>
<keyword evidence="4" id="KW-0547">Nucleotide-binding</keyword>
<evidence type="ECO:0000259" key="9">
    <source>
        <dbReference type="Pfam" id="PF18967"/>
    </source>
</evidence>
<dbReference type="AlphaFoldDB" id="A0A3N1CVY2"/>
<keyword evidence="3 8" id="KW-0812">Transmembrane</keyword>
<keyword evidence="2" id="KW-1003">Cell membrane</keyword>
<feature type="transmembrane region" description="Helical" evidence="8">
    <location>
        <begin position="69"/>
        <end position="94"/>
    </location>
</feature>
<gene>
    <name evidence="10" type="ORF">EDD29_3003</name>
</gene>